<gene>
    <name evidence="1" type="ORF">PABY_21420</name>
</gene>
<sequence>MPRRRESILDRVEVEEWLRELPEWKRRLLRYLAEGNKVSTRRVAEIVGDDNYVAAVSWLRRLSKQRGDLPPLVEQHYYGWTRKRVWVMNKRLREPILEMLNKVEERKEAREQ</sequence>
<dbReference type="RefSeq" id="WP_338250021.1">
    <property type="nucleotide sequence ID" value="NZ_AP028907.1"/>
</dbReference>
<proteinExistence type="predicted"/>
<name>A0ABN6ZQV0_9CREN</name>
<protein>
    <submittedName>
        <fullName evidence="1">Uncharacterized protein</fullName>
    </submittedName>
</protein>
<dbReference type="EMBL" id="AP028907">
    <property type="protein sequence ID" value="BES82575.1"/>
    <property type="molecule type" value="Genomic_DNA"/>
</dbReference>
<evidence type="ECO:0000313" key="1">
    <source>
        <dbReference type="EMBL" id="BES82575.1"/>
    </source>
</evidence>
<dbReference type="GeneID" id="89290147"/>
<reference evidence="1 2" key="1">
    <citation type="submission" date="2023-09" db="EMBL/GenBank/DDBJ databases">
        <title>Pyrofollis japonicus gen. nov. sp. nov., a novel member of the family Pyrodictiaceae isolated from the Iheya North hydrothermal field.</title>
        <authorList>
            <person name="Miyazaki U."/>
            <person name="Sanari M."/>
            <person name="Tame A."/>
            <person name="Kitajima M."/>
            <person name="Okamoto A."/>
            <person name="Sawayama S."/>
            <person name="Miyazaki J."/>
            <person name="Takai K."/>
            <person name="Nakagawa S."/>
        </authorList>
    </citation>
    <scope>NUCLEOTIDE SEQUENCE [LARGE SCALE GENOMIC DNA]</scope>
    <source>
        <strain evidence="1 2">AV2</strain>
    </source>
</reference>
<accession>A0ABN6ZQV0</accession>
<dbReference type="Proteomes" id="UP001341135">
    <property type="component" value="Chromosome"/>
</dbReference>
<keyword evidence="2" id="KW-1185">Reference proteome</keyword>
<organism evidence="1 2">
    <name type="scientific">Pyrodictium abyssi</name>
    <dbReference type="NCBI Taxonomy" id="54256"/>
    <lineage>
        <taxon>Archaea</taxon>
        <taxon>Thermoproteota</taxon>
        <taxon>Thermoprotei</taxon>
        <taxon>Desulfurococcales</taxon>
        <taxon>Pyrodictiaceae</taxon>
        <taxon>Pyrodictium</taxon>
    </lineage>
</organism>
<evidence type="ECO:0000313" key="2">
    <source>
        <dbReference type="Proteomes" id="UP001341135"/>
    </source>
</evidence>